<evidence type="ECO:0000256" key="4">
    <source>
        <dbReference type="ARBA" id="ARBA00023136"/>
    </source>
</evidence>
<evidence type="ECO:0000313" key="8">
    <source>
        <dbReference type="Proteomes" id="UP001592581"/>
    </source>
</evidence>
<feature type="transmembrane region" description="Helical" evidence="6">
    <location>
        <begin position="100"/>
        <end position="117"/>
    </location>
</feature>
<keyword evidence="8" id="KW-1185">Reference proteome</keyword>
<evidence type="ECO:0000256" key="6">
    <source>
        <dbReference type="SAM" id="Phobius"/>
    </source>
</evidence>
<keyword evidence="4 6" id="KW-0472">Membrane</keyword>
<proteinExistence type="predicted"/>
<dbReference type="Proteomes" id="UP001592581">
    <property type="component" value="Unassembled WGS sequence"/>
</dbReference>
<keyword evidence="5" id="KW-0046">Antibiotic resistance</keyword>
<name>A0ABV6XGM1_9ACTN</name>
<gene>
    <name evidence="7" type="ORF">ABUW04_04040</name>
</gene>
<keyword evidence="2 6" id="KW-0812">Transmembrane</keyword>
<keyword evidence="3 6" id="KW-1133">Transmembrane helix</keyword>
<dbReference type="Gene3D" id="1.20.1250.20">
    <property type="entry name" value="MFS general substrate transporter like domains"/>
    <property type="match status" value="1"/>
</dbReference>
<comment type="caution">
    <text evidence="7">The sequence shown here is derived from an EMBL/GenBank/DDBJ whole genome shotgun (WGS) entry which is preliminary data.</text>
</comment>
<feature type="transmembrane region" description="Helical" evidence="6">
    <location>
        <begin position="227"/>
        <end position="249"/>
    </location>
</feature>
<dbReference type="EMBL" id="JBEUKS010000001">
    <property type="protein sequence ID" value="MFC1437418.1"/>
    <property type="molecule type" value="Genomic_DNA"/>
</dbReference>
<evidence type="ECO:0000256" key="3">
    <source>
        <dbReference type="ARBA" id="ARBA00022989"/>
    </source>
</evidence>
<evidence type="ECO:0000256" key="2">
    <source>
        <dbReference type="ARBA" id="ARBA00022692"/>
    </source>
</evidence>
<evidence type="ECO:0000256" key="1">
    <source>
        <dbReference type="ARBA" id="ARBA00004141"/>
    </source>
</evidence>
<feature type="transmembrane region" description="Helical" evidence="6">
    <location>
        <begin position="45"/>
        <end position="64"/>
    </location>
</feature>
<dbReference type="SUPFAM" id="SSF103473">
    <property type="entry name" value="MFS general substrate transporter"/>
    <property type="match status" value="1"/>
</dbReference>
<evidence type="ECO:0000313" key="7">
    <source>
        <dbReference type="EMBL" id="MFC1437418.1"/>
    </source>
</evidence>
<feature type="transmembrane region" description="Helical" evidence="6">
    <location>
        <begin position="70"/>
        <end position="88"/>
    </location>
</feature>
<dbReference type="PANTHER" id="PTHR42718">
    <property type="entry name" value="MAJOR FACILITATOR SUPERFAMILY MULTIDRUG TRANSPORTER MFSC"/>
    <property type="match status" value="1"/>
</dbReference>
<reference evidence="7 8" key="1">
    <citation type="submission" date="2024-06" db="EMBL/GenBank/DDBJ databases">
        <authorList>
            <person name="Lee S.D."/>
        </authorList>
    </citation>
    <scope>NUCLEOTIDE SEQUENCE [LARGE SCALE GENOMIC DNA]</scope>
    <source>
        <strain evidence="7 8">N1-10</strain>
    </source>
</reference>
<evidence type="ECO:0000256" key="5">
    <source>
        <dbReference type="ARBA" id="ARBA00023251"/>
    </source>
</evidence>
<comment type="subcellular location">
    <subcellularLocation>
        <location evidence="1">Membrane</location>
        <topology evidence="1">Multi-pass membrane protein</topology>
    </subcellularLocation>
</comment>
<sequence>MARRPGFTGTAIVSVAHMATLMAAATYLALFLMGALGFTPLQMGLRLLPISVCAMIAAPVTSIFAKRVPIGVGLTATMTMVTAGMYLLGGFGRDDGWTHFLPGMVVGGLGIGALTALNQAASLTFASQENAGMASATFGTLRQVGLAMGIAGLGAMYSQVAQDRADSALASVPGAGLLPQGLKEQFVHQVGSGAGHQAVAMVPAQFHDAVPALAQVADGASVDALNAMATLGTIIGAVSVLIAAIAFTIDRGRRRGSRQRQASERESGSATV</sequence>
<organism evidence="7 8">
    <name type="scientific">Streptacidiphilus jeojiensis</name>
    <dbReference type="NCBI Taxonomy" id="3229225"/>
    <lineage>
        <taxon>Bacteria</taxon>
        <taxon>Bacillati</taxon>
        <taxon>Actinomycetota</taxon>
        <taxon>Actinomycetes</taxon>
        <taxon>Kitasatosporales</taxon>
        <taxon>Streptomycetaceae</taxon>
        <taxon>Streptacidiphilus</taxon>
    </lineage>
</organism>
<accession>A0ABV6XGM1</accession>
<dbReference type="RefSeq" id="WP_380562744.1">
    <property type="nucleotide sequence ID" value="NZ_JBEUKS010000001.1"/>
</dbReference>
<dbReference type="PANTHER" id="PTHR42718:SF49">
    <property type="entry name" value="EXPORT PROTEIN"/>
    <property type="match status" value="1"/>
</dbReference>
<evidence type="ECO:0008006" key="9">
    <source>
        <dbReference type="Google" id="ProtNLM"/>
    </source>
</evidence>
<dbReference type="InterPro" id="IPR036259">
    <property type="entry name" value="MFS_trans_sf"/>
</dbReference>
<feature type="transmembrane region" description="Helical" evidence="6">
    <location>
        <begin position="12"/>
        <end position="33"/>
    </location>
</feature>
<protein>
    <recommendedName>
        <fullName evidence="9">MFS transporter</fullName>
    </recommendedName>
</protein>